<dbReference type="Proteomes" id="UP000255297">
    <property type="component" value="Unassembled WGS sequence"/>
</dbReference>
<dbReference type="AlphaFoldDB" id="A0A378LR46"/>
<reference evidence="2 3" key="1">
    <citation type="submission" date="2018-06" db="EMBL/GenBank/DDBJ databases">
        <authorList>
            <consortium name="Pathogen Informatics"/>
            <person name="Doyle S."/>
        </authorList>
    </citation>
    <scope>NUCLEOTIDE SEQUENCE [LARGE SCALE GENOMIC DNA]</scope>
    <source>
        <strain evidence="2 3">NCTC11532</strain>
    </source>
</reference>
<accession>A0A378LR46</accession>
<keyword evidence="1" id="KW-1133">Transmembrane helix</keyword>
<evidence type="ECO:0000313" key="3">
    <source>
        <dbReference type="Proteomes" id="UP000255297"/>
    </source>
</evidence>
<keyword evidence="1" id="KW-0812">Transmembrane</keyword>
<evidence type="ECO:0000313" key="2">
    <source>
        <dbReference type="EMBL" id="STY28289.1"/>
    </source>
</evidence>
<keyword evidence="1" id="KW-0472">Membrane</keyword>
<protein>
    <submittedName>
        <fullName evidence="2">Uncharacterized protein</fullName>
    </submittedName>
</protein>
<proteinExistence type="predicted"/>
<keyword evidence="3" id="KW-1185">Reference proteome</keyword>
<feature type="transmembrane region" description="Helical" evidence="1">
    <location>
        <begin position="55"/>
        <end position="75"/>
    </location>
</feature>
<dbReference type="RefSeq" id="WP_031562801.1">
    <property type="nucleotide sequence ID" value="NZ_CAAAIS010000002.1"/>
</dbReference>
<organism evidence="2 3">
    <name type="scientific">Legionella wadsworthii</name>
    <dbReference type="NCBI Taxonomy" id="28088"/>
    <lineage>
        <taxon>Bacteria</taxon>
        <taxon>Pseudomonadati</taxon>
        <taxon>Pseudomonadota</taxon>
        <taxon>Gammaproteobacteria</taxon>
        <taxon>Legionellales</taxon>
        <taxon>Legionellaceae</taxon>
        <taxon>Legionella</taxon>
    </lineage>
</organism>
<name>A0A378LR46_9GAMM</name>
<sequence length="171" mass="19888">MRGKQLSEVLKQLEQLNVMGLHDLVQMKKSLEIIDELQNPNDRKRLKNEIYARQVHYYASLIETINLGAMAFLLLQGSYDELPFFFLKILMIECIQESLQNKLRQNNFNFESISQTIMEAPKQIFSLKFPDIARSAGCSTYGFLQSNLSFFYRKVIAPDEARPNHLAELNH</sequence>
<evidence type="ECO:0000256" key="1">
    <source>
        <dbReference type="SAM" id="Phobius"/>
    </source>
</evidence>
<dbReference type="EMBL" id="UGPB01000001">
    <property type="protein sequence ID" value="STY28289.1"/>
    <property type="molecule type" value="Genomic_DNA"/>
</dbReference>
<gene>
    <name evidence="2" type="ORF">NCTC11532_00459</name>
</gene>